<keyword evidence="5 8" id="KW-0378">Hydrolase</keyword>
<dbReference type="PANTHER" id="PTHR13035:SF0">
    <property type="entry name" value="PROTEIN N-TERMINAL GLUTAMINE AMIDOHYDROLASE"/>
    <property type="match status" value="1"/>
</dbReference>
<gene>
    <name evidence="10" type="ORF">BZA70DRAFT_177985</name>
</gene>
<evidence type="ECO:0000259" key="9">
    <source>
        <dbReference type="Pfam" id="PF09764"/>
    </source>
</evidence>
<organism evidence="10 11">
    <name type="scientific">Myxozyma melibiosi</name>
    <dbReference type="NCBI Taxonomy" id="54550"/>
    <lineage>
        <taxon>Eukaryota</taxon>
        <taxon>Fungi</taxon>
        <taxon>Dikarya</taxon>
        <taxon>Ascomycota</taxon>
        <taxon>Saccharomycotina</taxon>
        <taxon>Lipomycetes</taxon>
        <taxon>Lipomycetales</taxon>
        <taxon>Lipomycetaceae</taxon>
        <taxon>Myxozyma</taxon>
    </lineage>
</organism>
<proteinExistence type="inferred from homology"/>
<dbReference type="InterPro" id="IPR039733">
    <property type="entry name" value="NTAQ1"/>
</dbReference>
<dbReference type="EC" id="3.5.1.122" evidence="3 8"/>
<evidence type="ECO:0000256" key="8">
    <source>
        <dbReference type="RuleBase" id="RU367082"/>
    </source>
</evidence>
<evidence type="ECO:0000256" key="2">
    <source>
        <dbReference type="ARBA" id="ARBA00011245"/>
    </source>
</evidence>
<sequence length="221" mass="25682">MNGENTLDHPADLFEGPYQAFYCEENIYQAARLLKSQENSEAYVLFISNHSQTVQLFCQRQREPFVIWDYHVILIRRALKSQLSDDYEVLDYDSSLSQSYESKPGFCTARIIPFSQYASETFRFDLDIPEFRRFKPLFRCIEAHTFLRCFSSDRSHMLVEESSTEYVEPVPGWPVIRGRDALVDNGLPSFIDMHQNSSLEYGAVLDGTELCSKFGYKEVVM</sequence>
<evidence type="ECO:0000256" key="3">
    <source>
        <dbReference type="ARBA" id="ARBA00012718"/>
    </source>
</evidence>
<dbReference type="GeneID" id="90035426"/>
<name>A0ABR1F414_9ASCO</name>
<dbReference type="RefSeq" id="XP_064767613.1">
    <property type="nucleotide sequence ID" value="XM_064909914.1"/>
</dbReference>
<comment type="function">
    <text evidence="8">Mediates the side-chain deamidation of N-terminal glutamine residues to glutamate, an important step in N-end rule pathway of protein degradation. Conversion of the resulting N-terminal glutamine to glutamate renders the protein susceptible to arginylation, polyubiquitination and degradation as specified by the N-end rule. Does not act on substrates with internal or C-terminal glutamine and does not act on non-glutamine residues in any position.</text>
</comment>
<keyword evidence="11" id="KW-1185">Reference proteome</keyword>
<feature type="domain" description="Protein N-terminal glutamine amidohydrolase alpha beta roll" evidence="9">
    <location>
        <begin position="18"/>
        <end position="214"/>
    </location>
</feature>
<protein>
    <recommendedName>
        <fullName evidence="4 8">Protein N-terminal glutamine amidohydrolase</fullName>
        <ecNumber evidence="3 8">3.5.1.122</ecNumber>
    </recommendedName>
    <alternativeName>
        <fullName evidence="6 8">Protein NH2-terminal glutamine deamidase</fullName>
    </alternativeName>
</protein>
<comment type="caution">
    <text evidence="10">The sequence shown here is derived from an EMBL/GenBank/DDBJ whole genome shotgun (WGS) entry which is preliminary data.</text>
</comment>
<dbReference type="Pfam" id="PF09764">
    <property type="entry name" value="Nt_Gln_amidase"/>
    <property type="match status" value="1"/>
</dbReference>
<reference evidence="10 11" key="1">
    <citation type="submission" date="2024-03" db="EMBL/GenBank/DDBJ databases">
        <title>Genome-scale model development and genomic sequencing of the oleaginous clade Lipomyces.</title>
        <authorList>
            <consortium name="Lawrence Berkeley National Laboratory"/>
            <person name="Czajka J.J."/>
            <person name="Han Y."/>
            <person name="Kim J."/>
            <person name="Mondo S.J."/>
            <person name="Hofstad B.A."/>
            <person name="Robles A."/>
            <person name="Haridas S."/>
            <person name="Riley R."/>
            <person name="LaButti K."/>
            <person name="Pangilinan J."/>
            <person name="Andreopoulos W."/>
            <person name="Lipzen A."/>
            <person name="Yan J."/>
            <person name="Wang M."/>
            <person name="Ng V."/>
            <person name="Grigoriev I.V."/>
            <person name="Spatafora J.W."/>
            <person name="Magnuson J.K."/>
            <person name="Baker S.E."/>
            <person name="Pomraning K.R."/>
        </authorList>
    </citation>
    <scope>NUCLEOTIDE SEQUENCE [LARGE SCALE GENOMIC DNA]</scope>
    <source>
        <strain evidence="10 11">Phaff 52-87</strain>
    </source>
</reference>
<evidence type="ECO:0000256" key="1">
    <source>
        <dbReference type="ARBA" id="ARBA00008985"/>
    </source>
</evidence>
<dbReference type="InterPro" id="IPR037132">
    <property type="entry name" value="N_Gln_amidohydro_ab_roll_sf"/>
</dbReference>
<evidence type="ECO:0000256" key="6">
    <source>
        <dbReference type="ARBA" id="ARBA00029677"/>
    </source>
</evidence>
<dbReference type="Gene3D" id="3.10.620.10">
    <property type="entry name" value="Protein N-terminal glutamine amidohydrolase, alpha beta roll"/>
    <property type="match status" value="1"/>
</dbReference>
<accession>A0ABR1F414</accession>
<evidence type="ECO:0000256" key="7">
    <source>
        <dbReference type="ARBA" id="ARBA00048768"/>
    </source>
</evidence>
<comment type="subunit">
    <text evidence="2 8">Monomer.</text>
</comment>
<dbReference type="Proteomes" id="UP001498771">
    <property type="component" value="Unassembled WGS sequence"/>
</dbReference>
<evidence type="ECO:0000256" key="5">
    <source>
        <dbReference type="ARBA" id="ARBA00022801"/>
    </source>
</evidence>
<dbReference type="PANTHER" id="PTHR13035">
    <property type="entry name" value="PROTEIN N-TERMINAL GLUTAMINE AMIDOHYDROLASE"/>
    <property type="match status" value="1"/>
</dbReference>
<comment type="catalytic activity">
    <reaction evidence="7 8">
        <text>N-terminal L-glutaminyl-[protein] + H2O = N-terminal L-glutamyl-[protein] + NH4(+)</text>
        <dbReference type="Rhea" id="RHEA:50680"/>
        <dbReference type="Rhea" id="RHEA-COMP:12668"/>
        <dbReference type="Rhea" id="RHEA-COMP:12777"/>
        <dbReference type="ChEBI" id="CHEBI:15377"/>
        <dbReference type="ChEBI" id="CHEBI:28938"/>
        <dbReference type="ChEBI" id="CHEBI:64721"/>
        <dbReference type="ChEBI" id="CHEBI:64722"/>
        <dbReference type="EC" id="3.5.1.122"/>
    </reaction>
</comment>
<comment type="similarity">
    <text evidence="1 8">Belongs to the NTAQ1 family.</text>
</comment>
<dbReference type="InterPro" id="IPR023128">
    <property type="entry name" value="Prot_N_Gln_amidohydro_ab_roll"/>
</dbReference>
<evidence type="ECO:0000256" key="4">
    <source>
        <dbReference type="ARBA" id="ARBA00021247"/>
    </source>
</evidence>
<evidence type="ECO:0000313" key="10">
    <source>
        <dbReference type="EMBL" id="KAK7204580.1"/>
    </source>
</evidence>
<dbReference type="EMBL" id="JBBJBU010000007">
    <property type="protein sequence ID" value="KAK7204580.1"/>
    <property type="molecule type" value="Genomic_DNA"/>
</dbReference>
<evidence type="ECO:0000313" key="11">
    <source>
        <dbReference type="Proteomes" id="UP001498771"/>
    </source>
</evidence>